<dbReference type="Pfam" id="PF24723">
    <property type="entry name" value="DUF7675"/>
    <property type="match status" value="1"/>
</dbReference>
<name>A0A3R8LZP8_STRSU</name>
<dbReference type="InterPro" id="IPR056092">
    <property type="entry name" value="DUF7675"/>
</dbReference>
<evidence type="ECO:0000259" key="1">
    <source>
        <dbReference type="Pfam" id="PF24723"/>
    </source>
</evidence>
<comment type="caution">
    <text evidence="2">The sequence shown here is derived from an EMBL/GenBank/DDBJ whole genome shotgun (WGS) entry which is preliminary data.</text>
</comment>
<feature type="domain" description="DUF7675" evidence="1">
    <location>
        <begin position="29"/>
        <end position="93"/>
    </location>
</feature>
<dbReference type="Proteomes" id="UP000278566">
    <property type="component" value="Unassembled WGS sequence"/>
</dbReference>
<reference evidence="2 3" key="1">
    <citation type="submission" date="2018-11" db="EMBL/GenBank/DDBJ databases">
        <title>Changes in penicillin susceptibility of Streptococcus suis isolates by amino acid alterations in the penicillin-binding protein.</title>
        <authorList>
            <person name="Niemann L."/>
            <person name="Eichhorn I."/>
        </authorList>
    </citation>
    <scope>NUCLEOTIDE SEQUENCE [LARGE SCALE GENOMIC DNA]</scope>
    <source>
        <strain evidence="2 3">IMT40738</strain>
    </source>
</reference>
<accession>A0A3R8LZP8</accession>
<proteinExistence type="predicted"/>
<protein>
    <recommendedName>
        <fullName evidence="1">DUF7675 domain-containing protein</fullName>
    </recommendedName>
</protein>
<evidence type="ECO:0000313" key="2">
    <source>
        <dbReference type="EMBL" id="RRN51720.1"/>
    </source>
</evidence>
<dbReference type="EMBL" id="RRZO01000016">
    <property type="protein sequence ID" value="RRN51720.1"/>
    <property type="molecule type" value="Genomic_DNA"/>
</dbReference>
<evidence type="ECO:0000313" key="3">
    <source>
        <dbReference type="Proteomes" id="UP000278566"/>
    </source>
</evidence>
<dbReference type="RefSeq" id="WP_029694193.1">
    <property type="nucleotide sequence ID" value="NZ_CP102136.1"/>
</dbReference>
<dbReference type="AlphaFoldDB" id="A0A3R8LZP8"/>
<sequence>MAEVLDNLQELDIDKRVFSASTIPGFSDWYKEDENYQVWWVEELGTRGRHLFSFDKKKIYNLFADYPHNMTAEEVAIFDQENPYWADFFSDRK</sequence>
<gene>
    <name evidence="2" type="ORF">EI220_04080</name>
</gene>
<organism evidence="2 3">
    <name type="scientific">Streptococcus suis</name>
    <dbReference type="NCBI Taxonomy" id="1307"/>
    <lineage>
        <taxon>Bacteria</taxon>
        <taxon>Bacillati</taxon>
        <taxon>Bacillota</taxon>
        <taxon>Bacilli</taxon>
        <taxon>Lactobacillales</taxon>
        <taxon>Streptococcaceae</taxon>
        <taxon>Streptococcus</taxon>
    </lineage>
</organism>